<dbReference type="SMART" id="SM00906">
    <property type="entry name" value="Fungal_trans"/>
    <property type="match status" value="1"/>
</dbReference>
<evidence type="ECO:0000313" key="9">
    <source>
        <dbReference type="Proteomes" id="UP000053820"/>
    </source>
</evidence>
<dbReference type="EMBL" id="KN839845">
    <property type="protein sequence ID" value="KIJ64869.1"/>
    <property type="molecule type" value="Genomic_DNA"/>
</dbReference>
<dbReference type="CDD" id="cd12148">
    <property type="entry name" value="fungal_TF_MHR"/>
    <property type="match status" value="1"/>
</dbReference>
<dbReference type="Proteomes" id="UP000053820">
    <property type="component" value="Unassembled WGS sequence"/>
</dbReference>
<proteinExistence type="predicted"/>
<gene>
    <name evidence="8" type="ORF">HYDPIDRAFT_28223</name>
</gene>
<dbReference type="GO" id="GO:0000981">
    <property type="term" value="F:DNA-binding transcription factor activity, RNA polymerase II-specific"/>
    <property type="evidence" value="ECO:0007669"/>
    <property type="project" value="InterPro"/>
</dbReference>
<dbReference type="OrthoDB" id="2309723at2759"/>
<evidence type="ECO:0000256" key="6">
    <source>
        <dbReference type="SAM" id="MobiDB-lite"/>
    </source>
</evidence>
<comment type="subcellular location">
    <subcellularLocation>
        <location evidence="1">Nucleus</location>
    </subcellularLocation>
</comment>
<dbReference type="GO" id="GO:0006351">
    <property type="term" value="P:DNA-templated transcription"/>
    <property type="evidence" value="ECO:0007669"/>
    <property type="project" value="InterPro"/>
</dbReference>
<keyword evidence="2" id="KW-0479">Metal-binding</keyword>
<dbReference type="GO" id="GO:0003677">
    <property type="term" value="F:DNA binding"/>
    <property type="evidence" value="ECO:0007669"/>
    <property type="project" value="InterPro"/>
</dbReference>
<dbReference type="GO" id="GO:0008270">
    <property type="term" value="F:zinc ion binding"/>
    <property type="evidence" value="ECO:0007669"/>
    <property type="project" value="InterPro"/>
</dbReference>
<reference evidence="8 9" key="1">
    <citation type="submission" date="2014-04" db="EMBL/GenBank/DDBJ databases">
        <title>Evolutionary Origins and Diversification of the Mycorrhizal Mutualists.</title>
        <authorList>
            <consortium name="DOE Joint Genome Institute"/>
            <consortium name="Mycorrhizal Genomics Consortium"/>
            <person name="Kohler A."/>
            <person name="Kuo A."/>
            <person name="Nagy L.G."/>
            <person name="Floudas D."/>
            <person name="Copeland A."/>
            <person name="Barry K.W."/>
            <person name="Cichocki N."/>
            <person name="Veneault-Fourrey C."/>
            <person name="LaButti K."/>
            <person name="Lindquist E.A."/>
            <person name="Lipzen A."/>
            <person name="Lundell T."/>
            <person name="Morin E."/>
            <person name="Murat C."/>
            <person name="Riley R."/>
            <person name="Ohm R."/>
            <person name="Sun H."/>
            <person name="Tunlid A."/>
            <person name="Henrissat B."/>
            <person name="Grigoriev I.V."/>
            <person name="Hibbett D.S."/>
            <person name="Martin F."/>
        </authorList>
    </citation>
    <scope>NUCLEOTIDE SEQUENCE [LARGE SCALE GENOMIC DNA]</scope>
    <source>
        <strain evidence="8 9">MD-312</strain>
    </source>
</reference>
<keyword evidence="4" id="KW-0804">Transcription</keyword>
<evidence type="ECO:0000256" key="5">
    <source>
        <dbReference type="ARBA" id="ARBA00023242"/>
    </source>
</evidence>
<name>A0A0C9VGY6_9AGAM</name>
<sequence length="597" mass="64543">MRSQEQEVQGYHVKEALPEEVLLQARLFNEEKRASLAGAERWQVTSVTPELSRSLTPCSCVRDVMEPGRRAHNGNRRPRTLALEEDIARLQARVQELENPHNTTPSIELYSPYAPMSPPNRAIGQASYQALRIPATSASSSTSSLATTSSGSSWGFDGPSQHSVQQSVAVLTPHAAEIGFFLRIDRLRAQSAHIIPALRSTLALWSVHLQSKVSEQALLAEPTLLSRAQHQLSDALSAVNSITNPQSLMHIIQTEVLISFYLQRTGQALGARYHASAALSLALGLRLHIGSGEAPSASLFDFLGSFQHQLPPPTDSIEEKERVDAFWTVYSLDRCLGAIHNGPPATSNAITITVPWPSTDWATEGQNDFMQPSASAAPVNTVLQFLNGQENSSQIDSALGLQAKASALLSEAASVAVSFTTHNLIQRFCASLPHSSSISIPPGTLQPNSRQAILTIALAALAQITLHRPLAPTHEPSNNRCVEAALLAVSALDGLSDPGFMNPLCAAIWTALCFVLHDEILRLRAQRSQPATNADTSWASSSRAPSRQAAHHEEEARILQALRKLLAVLGEMSARCPMMSFAAKFEALLPILESIST</sequence>
<evidence type="ECO:0000256" key="4">
    <source>
        <dbReference type="ARBA" id="ARBA00023163"/>
    </source>
</evidence>
<dbReference type="AlphaFoldDB" id="A0A0C9VGY6"/>
<evidence type="ECO:0000259" key="7">
    <source>
        <dbReference type="SMART" id="SM00906"/>
    </source>
</evidence>
<protein>
    <recommendedName>
        <fullName evidence="7">Xylanolytic transcriptional activator regulatory domain-containing protein</fullName>
    </recommendedName>
</protein>
<dbReference type="GO" id="GO:0005634">
    <property type="term" value="C:nucleus"/>
    <property type="evidence" value="ECO:0007669"/>
    <property type="project" value="UniProtKB-SubCell"/>
</dbReference>
<evidence type="ECO:0000256" key="1">
    <source>
        <dbReference type="ARBA" id="ARBA00004123"/>
    </source>
</evidence>
<dbReference type="InterPro" id="IPR050815">
    <property type="entry name" value="TF_fung"/>
</dbReference>
<feature type="compositionally biased region" description="Low complexity" evidence="6">
    <location>
        <begin position="139"/>
        <end position="153"/>
    </location>
</feature>
<dbReference type="HOGENOM" id="CLU_022337_1_1_1"/>
<feature type="domain" description="Xylanolytic transcriptional activator regulatory" evidence="7">
    <location>
        <begin position="271"/>
        <end position="363"/>
    </location>
</feature>
<dbReference type="InterPro" id="IPR007219">
    <property type="entry name" value="XnlR_reg_dom"/>
</dbReference>
<accession>A0A0C9VGY6</accession>
<dbReference type="PANTHER" id="PTHR47338:SF29">
    <property type="entry name" value="ZN(2)-C6 FUNGAL-TYPE DOMAIN-CONTAINING PROTEIN"/>
    <property type="match status" value="1"/>
</dbReference>
<organism evidence="8 9">
    <name type="scientific">Hydnomerulius pinastri MD-312</name>
    <dbReference type="NCBI Taxonomy" id="994086"/>
    <lineage>
        <taxon>Eukaryota</taxon>
        <taxon>Fungi</taxon>
        <taxon>Dikarya</taxon>
        <taxon>Basidiomycota</taxon>
        <taxon>Agaricomycotina</taxon>
        <taxon>Agaricomycetes</taxon>
        <taxon>Agaricomycetidae</taxon>
        <taxon>Boletales</taxon>
        <taxon>Boletales incertae sedis</taxon>
        <taxon>Leucogyrophana</taxon>
    </lineage>
</organism>
<keyword evidence="5" id="KW-0539">Nucleus</keyword>
<dbReference type="PANTHER" id="PTHR47338">
    <property type="entry name" value="ZN(II)2CYS6 TRANSCRIPTION FACTOR (EUROFUNG)-RELATED"/>
    <property type="match status" value="1"/>
</dbReference>
<dbReference type="Pfam" id="PF04082">
    <property type="entry name" value="Fungal_trans"/>
    <property type="match status" value="1"/>
</dbReference>
<feature type="region of interest" description="Disordered" evidence="6">
    <location>
        <begin position="139"/>
        <end position="158"/>
    </location>
</feature>
<keyword evidence="9" id="KW-1185">Reference proteome</keyword>
<evidence type="ECO:0000256" key="3">
    <source>
        <dbReference type="ARBA" id="ARBA00023015"/>
    </source>
</evidence>
<evidence type="ECO:0000256" key="2">
    <source>
        <dbReference type="ARBA" id="ARBA00022723"/>
    </source>
</evidence>
<evidence type="ECO:0000313" key="8">
    <source>
        <dbReference type="EMBL" id="KIJ64869.1"/>
    </source>
</evidence>
<keyword evidence="3" id="KW-0805">Transcription regulation</keyword>